<dbReference type="InterPro" id="IPR000577">
    <property type="entry name" value="Carb_kinase_FGGY"/>
</dbReference>
<dbReference type="PROSITE" id="PS00445">
    <property type="entry name" value="FGGY_KINASES_2"/>
    <property type="match status" value="1"/>
</dbReference>
<dbReference type="PIRSF" id="PIRSF000538">
    <property type="entry name" value="GlpK"/>
    <property type="match status" value="1"/>
</dbReference>
<feature type="compositionally biased region" description="Low complexity" evidence="8">
    <location>
        <begin position="476"/>
        <end position="490"/>
    </location>
</feature>
<feature type="domain" description="Carbohydrate kinase FGGY C-terminal" evidence="10">
    <location>
        <begin position="259"/>
        <end position="442"/>
    </location>
</feature>
<keyword evidence="3" id="KW-0547">Nucleotide-binding</keyword>
<dbReference type="InterPro" id="IPR018483">
    <property type="entry name" value="Carb_kinase_FGGY_CS"/>
</dbReference>
<evidence type="ECO:0000256" key="2">
    <source>
        <dbReference type="ARBA" id="ARBA00022679"/>
    </source>
</evidence>
<feature type="compositionally biased region" description="Basic and acidic residues" evidence="8">
    <location>
        <begin position="463"/>
        <end position="474"/>
    </location>
</feature>
<dbReference type="RefSeq" id="WP_205258382.1">
    <property type="nucleotide sequence ID" value="NZ_BAAAPV010000006.1"/>
</dbReference>
<evidence type="ECO:0000313" key="12">
    <source>
        <dbReference type="Proteomes" id="UP000663801"/>
    </source>
</evidence>
<dbReference type="Pfam" id="PF02782">
    <property type="entry name" value="FGGY_C"/>
    <property type="match status" value="1"/>
</dbReference>
<reference evidence="11" key="1">
    <citation type="submission" date="2021-01" db="EMBL/GenBank/DDBJ databases">
        <title>KCTC 19127 draft genome.</title>
        <authorList>
            <person name="An D."/>
        </authorList>
    </citation>
    <scope>NUCLEOTIDE SEQUENCE</scope>
    <source>
        <strain evidence="11">KCTC 19127</strain>
    </source>
</reference>
<sequence length="490" mass="50938">MAEPDLILAVDQGTSSSKALLVDHRGAIVSRGSGALGQQTPRPGWVEQSAADIWASIQTAVAGALAGQDPSRIRAVGLSTQRESLLLWDRATGEPVGPLVSWQDQRTAGACRALLATGADDMVRRVSGLPIDPMFSAAKAQWLLDTHDPDRRRSTRGELCLGTVDSWLLFRLGAGHVIEVGNAARTQLMNVRSRTWDPQLLELFGVPAECLPVIAASTGPFTTAGALAGVPAHVPVAAVMGDSHAALFAHGAWAAGQVKATYGTGSSVMGVTDRTTDLAGGLCLTVAWQDGDTPTFAVEGNIRASGATLGWLARAVDSTPARLAALAETADGGGVHLVPAFNGLGAPWWDNEAVGTISGLTLGTGLPQLARAALESIALQVEDVVHAVDDTVAPVPELLADGGASANPFLMQLQADISGRTVRRALDADLSPLGAAHLAGRAVGLWDTTALAALPRAHQDFVPRSTAEERERGRSAWRAALARSRGQSVR</sequence>
<dbReference type="Gene3D" id="3.30.420.40">
    <property type="match status" value="2"/>
</dbReference>
<dbReference type="GO" id="GO:0005524">
    <property type="term" value="F:ATP binding"/>
    <property type="evidence" value="ECO:0007669"/>
    <property type="project" value="UniProtKB-KW"/>
</dbReference>
<dbReference type="Pfam" id="PF00370">
    <property type="entry name" value="FGGY_N"/>
    <property type="match status" value="1"/>
</dbReference>
<organism evidence="11 12">
    <name type="scientific">Nakamurella flavida</name>
    <dbReference type="NCBI Taxonomy" id="363630"/>
    <lineage>
        <taxon>Bacteria</taxon>
        <taxon>Bacillati</taxon>
        <taxon>Actinomycetota</taxon>
        <taxon>Actinomycetes</taxon>
        <taxon>Nakamurellales</taxon>
        <taxon>Nakamurellaceae</taxon>
        <taxon>Nakamurella</taxon>
    </lineage>
</organism>
<protein>
    <recommendedName>
        <fullName evidence="6">ATP:glycerol 3-phosphotransferase</fullName>
    </recommendedName>
</protein>
<evidence type="ECO:0000256" key="5">
    <source>
        <dbReference type="ARBA" id="ARBA00022840"/>
    </source>
</evidence>
<gene>
    <name evidence="11" type="ORF">JL107_17600</name>
</gene>
<keyword evidence="2 7" id="KW-0808">Transferase</keyword>
<accession>A0A938YIE5</accession>
<comment type="similarity">
    <text evidence="1 7">Belongs to the FGGY kinase family.</text>
</comment>
<evidence type="ECO:0000256" key="6">
    <source>
        <dbReference type="ARBA" id="ARBA00043149"/>
    </source>
</evidence>
<evidence type="ECO:0000256" key="4">
    <source>
        <dbReference type="ARBA" id="ARBA00022777"/>
    </source>
</evidence>
<proteinExistence type="inferred from homology"/>
<dbReference type="GO" id="GO:0019563">
    <property type="term" value="P:glycerol catabolic process"/>
    <property type="evidence" value="ECO:0007669"/>
    <property type="project" value="TreeGrafter"/>
</dbReference>
<dbReference type="GO" id="GO:0004370">
    <property type="term" value="F:glycerol kinase activity"/>
    <property type="evidence" value="ECO:0007669"/>
    <property type="project" value="TreeGrafter"/>
</dbReference>
<keyword evidence="12" id="KW-1185">Reference proteome</keyword>
<dbReference type="CDD" id="cd07769">
    <property type="entry name" value="ASKHA_NBD_FGGY_GK"/>
    <property type="match status" value="1"/>
</dbReference>
<dbReference type="InterPro" id="IPR018485">
    <property type="entry name" value="FGGY_C"/>
</dbReference>
<evidence type="ECO:0000313" key="11">
    <source>
        <dbReference type="EMBL" id="MBM9478266.1"/>
    </source>
</evidence>
<dbReference type="PANTHER" id="PTHR10196:SF69">
    <property type="entry name" value="GLYCEROL KINASE"/>
    <property type="match status" value="1"/>
</dbReference>
<feature type="domain" description="Carbohydrate kinase FGGY N-terminal" evidence="9">
    <location>
        <begin position="7"/>
        <end position="248"/>
    </location>
</feature>
<keyword evidence="4 7" id="KW-0418">Kinase</keyword>
<dbReference type="InterPro" id="IPR043129">
    <property type="entry name" value="ATPase_NBD"/>
</dbReference>
<evidence type="ECO:0000259" key="10">
    <source>
        <dbReference type="Pfam" id="PF02782"/>
    </source>
</evidence>
<dbReference type="GO" id="GO:0005829">
    <property type="term" value="C:cytosol"/>
    <property type="evidence" value="ECO:0007669"/>
    <property type="project" value="TreeGrafter"/>
</dbReference>
<dbReference type="AlphaFoldDB" id="A0A938YIE5"/>
<feature type="region of interest" description="Disordered" evidence="8">
    <location>
        <begin position="463"/>
        <end position="490"/>
    </location>
</feature>
<dbReference type="EMBL" id="JAERWL010000016">
    <property type="protein sequence ID" value="MBM9478266.1"/>
    <property type="molecule type" value="Genomic_DNA"/>
</dbReference>
<dbReference type="PANTHER" id="PTHR10196">
    <property type="entry name" value="SUGAR KINASE"/>
    <property type="match status" value="1"/>
</dbReference>
<evidence type="ECO:0000256" key="1">
    <source>
        <dbReference type="ARBA" id="ARBA00009156"/>
    </source>
</evidence>
<dbReference type="Proteomes" id="UP000663801">
    <property type="component" value="Unassembled WGS sequence"/>
</dbReference>
<evidence type="ECO:0000256" key="3">
    <source>
        <dbReference type="ARBA" id="ARBA00022741"/>
    </source>
</evidence>
<name>A0A938YIE5_9ACTN</name>
<evidence type="ECO:0000256" key="8">
    <source>
        <dbReference type="SAM" id="MobiDB-lite"/>
    </source>
</evidence>
<dbReference type="InterPro" id="IPR018484">
    <property type="entry name" value="FGGY_N"/>
</dbReference>
<comment type="caution">
    <text evidence="11">The sequence shown here is derived from an EMBL/GenBank/DDBJ whole genome shotgun (WGS) entry which is preliminary data.</text>
</comment>
<evidence type="ECO:0000256" key="7">
    <source>
        <dbReference type="RuleBase" id="RU003733"/>
    </source>
</evidence>
<dbReference type="SUPFAM" id="SSF53067">
    <property type="entry name" value="Actin-like ATPase domain"/>
    <property type="match status" value="2"/>
</dbReference>
<evidence type="ECO:0000259" key="9">
    <source>
        <dbReference type="Pfam" id="PF00370"/>
    </source>
</evidence>
<keyword evidence="5" id="KW-0067">ATP-binding</keyword>